<protein>
    <submittedName>
        <fullName evidence="1">Repeat protein</fullName>
    </submittedName>
</protein>
<keyword evidence="2" id="KW-1185">Reference proteome</keyword>
<dbReference type="Proteomes" id="UP000241071">
    <property type="component" value="Segment"/>
</dbReference>
<name>M1NM67_9VIRU</name>
<evidence type="ECO:0000313" key="2">
    <source>
        <dbReference type="Proteomes" id="UP000241071"/>
    </source>
</evidence>
<dbReference type="EMBL" id="KC008572">
    <property type="protein sequence ID" value="AGF85120.1"/>
    <property type="molecule type" value="Genomic_DNA"/>
</dbReference>
<reference evidence="1 2" key="1">
    <citation type="submission" date="2012-10" db="EMBL/GenBank/DDBJ databases">
        <title>Complete genome sequence of Moumouvirus goulette.</title>
        <authorList>
            <person name="Fournous G."/>
            <person name="Bougalmi M."/>
            <person name="Colson P."/>
        </authorList>
    </citation>
    <scope>NUCLEOTIDE SEQUENCE [LARGE SCALE GENOMIC DNA]</scope>
</reference>
<proteinExistence type="predicted"/>
<sequence length="318" mass="37762">MNLEFYYYDSNELSLGNHQSSYESFFLENKYSSTIHFSHKIYLYVICVNLQDPETSFCKLKNGNYRCNKINILKKYSIIDLSTFSTLNINKIYISIDFTIKFDYLKYLKIFDNYSYEIEFDKNIVNYASCHREIEFLNWLLQTDKNFIYTELPMNNASQYGKIDVLNWWINSGLELKYTEQSIDYISLNENNEQCYLQVLNWWLNSGLELKYTSHAMDNASGCNCINILNWWLNSGLELKYTSFTMDNTSICVLDWWLNSGLELKYSGTALKNAFYNEDIDSLNWWSNSGLLLKYYKSDIKIIKNKEILEWCKMVGII</sequence>
<organism evidence="1 2">
    <name type="scientific">Moumouvirus goulette</name>
    <dbReference type="NCBI Taxonomy" id="1247379"/>
    <lineage>
        <taxon>Viruses</taxon>
        <taxon>Varidnaviria</taxon>
        <taxon>Bamfordvirae</taxon>
        <taxon>Nucleocytoviricota</taxon>
        <taxon>Megaviricetes</taxon>
        <taxon>Imitervirales</taxon>
        <taxon>Mimiviridae</taxon>
        <taxon>Megamimivirinae</taxon>
        <taxon>Moumouvirus</taxon>
        <taxon>Moumouvirus goulettemassiliense</taxon>
    </lineage>
</organism>
<gene>
    <name evidence="1" type="ORF">glt_00311</name>
</gene>
<evidence type="ECO:0000313" key="1">
    <source>
        <dbReference type="EMBL" id="AGF85120.1"/>
    </source>
</evidence>
<accession>M1NM67</accession>